<gene>
    <name evidence="1" type="ORF">ACM44_06720</name>
</gene>
<protein>
    <submittedName>
        <fullName evidence="1">Uncharacterized protein</fullName>
    </submittedName>
</protein>
<dbReference type="AlphaFoldDB" id="A0A0J7IZ46"/>
<dbReference type="PATRIC" id="fig|1304281.5.peg.1442"/>
<name>A0A0J7IZ46_9FLAO</name>
<accession>A0A0J7IZ46</accession>
<dbReference type="RefSeq" id="WP_048499262.1">
    <property type="nucleotide sequence ID" value="NZ_LFNG01000007.1"/>
</dbReference>
<evidence type="ECO:0000313" key="2">
    <source>
        <dbReference type="Proteomes" id="UP000035900"/>
    </source>
</evidence>
<dbReference type="OrthoDB" id="1441229at2"/>
<organism evidence="1 2">
    <name type="scientific">Chryseobacterium koreense CCUG 49689</name>
    <dbReference type="NCBI Taxonomy" id="1304281"/>
    <lineage>
        <taxon>Bacteria</taxon>
        <taxon>Pseudomonadati</taxon>
        <taxon>Bacteroidota</taxon>
        <taxon>Flavobacteriia</taxon>
        <taxon>Flavobacteriales</taxon>
        <taxon>Weeksellaceae</taxon>
        <taxon>Chryseobacterium group</taxon>
        <taxon>Chryseobacterium</taxon>
    </lineage>
</organism>
<dbReference type="Proteomes" id="UP000035900">
    <property type="component" value="Unassembled WGS sequence"/>
</dbReference>
<reference evidence="1 2" key="1">
    <citation type="journal article" date="2004" name="Int. J. Syst. Evol. Microbiol.">
        <title>Kaistella koreensis gen. nov., sp. nov., a novel member of the Chryseobacterium-Bergeyella-Riemerella branch.</title>
        <authorList>
            <person name="Kim M.K."/>
            <person name="Im W.T."/>
            <person name="Shin Y.K."/>
            <person name="Lim J.H."/>
            <person name="Kim S.H."/>
            <person name="Lee B.C."/>
            <person name="Park M.Y."/>
            <person name="Lee K.Y."/>
            <person name="Lee S.T."/>
        </authorList>
    </citation>
    <scope>NUCLEOTIDE SEQUENCE [LARGE SCALE GENOMIC DNA]</scope>
    <source>
        <strain evidence="1 2">CCUG 49689</strain>
    </source>
</reference>
<comment type="caution">
    <text evidence="1">The sequence shown here is derived from an EMBL/GenBank/DDBJ whole genome shotgun (WGS) entry which is preliminary data.</text>
</comment>
<sequence length="141" mass="16365">MHPYLPVLIDDIKAAQLHESNIPQKITIATFAEEMERFANSEVEKPLSYYTGLQIENFPPPEIFSEEDMKITLEAFDEMLETWNAGIDYPESMPVEKRYAFLRKNVLENDFTPMNAGFVIYDFCAGCAPECEWEEYCNCLK</sequence>
<proteinExistence type="predicted"/>
<keyword evidence="2" id="KW-1185">Reference proteome</keyword>
<evidence type="ECO:0000313" key="1">
    <source>
        <dbReference type="EMBL" id="KMQ71513.1"/>
    </source>
</evidence>
<dbReference type="EMBL" id="LFNG01000007">
    <property type="protein sequence ID" value="KMQ71513.1"/>
    <property type="molecule type" value="Genomic_DNA"/>
</dbReference>